<name>U5QJA6_GLOK1</name>
<dbReference type="RefSeq" id="WP_023174206.1">
    <property type="nucleotide sequence ID" value="NC_022600.1"/>
</dbReference>
<dbReference type="InterPro" id="IPR011749">
    <property type="entry name" value="CHP02243"/>
</dbReference>
<evidence type="ECO:0000313" key="1">
    <source>
        <dbReference type="EMBL" id="AGY58996.1"/>
    </source>
</evidence>
<dbReference type="EMBL" id="CP003587">
    <property type="protein sequence ID" value="AGY58996.1"/>
    <property type="molecule type" value="Genomic_DNA"/>
</dbReference>
<protein>
    <submittedName>
        <fullName evidence="1">Uncharacterized protein</fullName>
    </submittedName>
</protein>
<dbReference type="Proteomes" id="UP000017396">
    <property type="component" value="Chromosome"/>
</dbReference>
<proteinExistence type="predicted"/>
<accession>U5QJA6</accession>
<dbReference type="HOGENOM" id="CLU_024495_0_0_3"/>
<dbReference type="OrthoDB" id="9027184at2"/>
<evidence type="ECO:0000313" key="2">
    <source>
        <dbReference type="Proteomes" id="UP000017396"/>
    </source>
</evidence>
<dbReference type="STRING" id="1183438.GKIL_2750"/>
<dbReference type="KEGG" id="glj:GKIL_2750"/>
<dbReference type="AlphaFoldDB" id="U5QJA6"/>
<reference evidence="1 2" key="1">
    <citation type="journal article" date="2013" name="PLoS ONE">
        <title>Cultivation and Complete Genome Sequencing of Gloeobacter kilaueensis sp. nov., from a Lava Cave in Kilauea Caldera, Hawai'i.</title>
        <authorList>
            <person name="Saw J.H."/>
            <person name="Schatz M."/>
            <person name="Brown M.V."/>
            <person name="Kunkel D.D."/>
            <person name="Foster J.S."/>
            <person name="Shick H."/>
            <person name="Christensen S."/>
            <person name="Hou S."/>
            <person name="Wan X."/>
            <person name="Donachie S.P."/>
        </authorList>
    </citation>
    <scope>NUCLEOTIDE SEQUENCE [LARGE SCALE GENOMIC DNA]</scope>
    <source>
        <strain evidence="2">JS</strain>
    </source>
</reference>
<dbReference type="PATRIC" id="fig|1183438.3.peg.2708"/>
<organism evidence="1 2">
    <name type="scientific">Gloeobacter kilaueensis (strain ATCC BAA-2537 / CCAP 1431/1 / ULC 316 / JS1)</name>
    <dbReference type="NCBI Taxonomy" id="1183438"/>
    <lineage>
        <taxon>Bacteria</taxon>
        <taxon>Bacillati</taxon>
        <taxon>Cyanobacteriota</taxon>
        <taxon>Cyanophyceae</taxon>
        <taxon>Gloeobacterales</taxon>
        <taxon>Gloeobacteraceae</taxon>
        <taxon>Gloeobacter</taxon>
    </lineage>
</organism>
<dbReference type="eggNOG" id="COG3299">
    <property type="taxonomic scope" value="Bacteria"/>
</dbReference>
<sequence>MEFDFLPKLPKSNLDDRTFEDLVSECLLRIPRYCPEWTDYNLSDPGITLIELFAWLTDQMLLRFNQVPRRNYVAFLELLGIRLQPPAPASTDITFYLSNSLPDVYRIPAGAEVATERTQTQEAIVFTTDRPLLIGRPYLTHFLTSQTTDETPQALRDRVTDLWTRQPNGHWGGSEQPIFDEQPQAGNCFYLVIDPEQPLDGNVLAVTFKGAAATPTGINPNLPPRRWEAWDGERWQPVLLREPDDATRGFSFSEMAQQGKNPLQGVDTILHLPQRWPPARFTSYQGRWLRCVCLPASPNQPAYNASPRIVGLAVRSIGGTVNASNSTTIREERLGTSDGIPGQKFQLQGSPVLARTPNEHILVTPPSGLPQIWKEVPDFADSGPDDLHYTIDSLTGTVQFGPLIREPGQIRMESAIRSRIQQQGITPQLVAYDEQNAQQERQYGAIPPRGALIRMVSYRVGGGRKGNVQVGALKVLKSAVPYIARVTNHQPARNGADAESLDQAVLRAPQMLRTRDRAVTPEDFEVLTERGASGAVARVRCLPTPEGQAGTVRLLIVPQANTDSVGRGEGINPDLFSLRPQLQQQILAYLEERRLMGVQVQLQEPEYVGVAVQTEVGLEPEYNNPRAQQEILFNLRVALYRFLNPITGGPDGRGWPFGRPVYPSDVIALLQQTSGVRYLGQVLLFPLRKRGPNWTRKPAPDPVIDPGPFGLICSWADNRLRSSHVINLITNR</sequence>
<keyword evidence="2" id="KW-1185">Reference proteome</keyword>
<dbReference type="NCBIfam" id="TIGR02243">
    <property type="entry name" value="putative baseplate assembly protein"/>
    <property type="match status" value="1"/>
</dbReference>
<gene>
    <name evidence="1" type="ORF">GKIL_2750</name>
</gene>